<dbReference type="Gene3D" id="3.30.230.90">
    <property type="match status" value="1"/>
</dbReference>
<reference evidence="1 3" key="1">
    <citation type="journal article" date="2014" name="BMC Genomics">
        <title>Genome sequence of Anopheles sinensis provides insight into genetics basis of mosquito competence for malaria parasites.</title>
        <authorList>
            <person name="Zhou D."/>
            <person name="Zhang D."/>
            <person name="Ding G."/>
            <person name="Shi L."/>
            <person name="Hou Q."/>
            <person name="Ye Y."/>
            <person name="Xu Y."/>
            <person name="Zhou H."/>
            <person name="Xiong C."/>
            <person name="Li S."/>
            <person name="Yu J."/>
            <person name="Hong S."/>
            <person name="Yu X."/>
            <person name="Zou P."/>
            <person name="Chen C."/>
            <person name="Chang X."/>
            <person name="Wang W."/>
            <person name="Lv Y."/>
            <person name="Sun Y."/>
            <person name="Ma L."/>
            <person name="Shen B."/>
            <person name="Zhu C."/>
        </authorList>
    </citation>
    <scope>NUCLEOTIDE SEQUENCE [LARGE SCALE GENOMIC DNA]</scope>
</reference>
<dbReference type="EMBL" id="KE525331">
    <property type="protein sequence ID" value="KFB47554.1"/>
    <property type="molecule type" value="Genomic_DNA"/>
</dbReference>
<dbReference type="VEuPathDB" id="VectorBase:ASIC015518"/>
<evidence type="ECO:0000313" key="3">
    <source>
        <dbReference type="Proteomes" id="UP000030765"/>
    </source>
</evidence>
<dbReference type="OMA" id="HGFANKW"/>
<evidence type="ECO:0000313" key="2">
    <source>
        <dbReference type="EnsemblMetazoa" id="ASIC015518-PA"/>
    </source>
</evidence>
<keyword evidence="3" id="KW-1185">Reference proteome</keyword>
<evidence type="ECO:0000313" key="1">
    <source>
        <dbReference type="EMBL" id="KFB47554.1"/>
    </source>
</evidence>
<dbReference type="PANTHER" id="PTHR31051:SF1">
    <property type="entry name" value="PROTEASOME ASSEMBLY CHAPERONE 3"/>
    <property type="match status" value="1"/>
</dbReference>
<dbReference type="PANTHER" id="PTHR31051">
    <property type="entry name" value="PROTEASOME ASSEMBLY CHAPERONE 3"/>
    <property type="match status" value="1"/>
</dbReference>
<protein>
    <submittedName>
        <fullName evidence="2">Proteasome assembly chaperone 3</fullName>
    </submittedName>
</protein>
<dbReference type="OrthoDB" id="5839at2759"/>
<dbReference type="Proteomes" id="UP000030765">
    <property type="component" value="Unassembled WGS sequence"/>
</dbReference>
<dbReference type="VEuPathDB" id="VectorBase:ASIS019056"/>
<gene>
    <name evidence="1" type="ORF">ZHAS_00015518</name>
</gene>
<dbReference type="GO" id="GO:0043248">
    <property type="term" value="P:proteasome assembly"/>
    <property type="evidence" value="ECO:0007669"/>
    <property type="project" value="InterPro"/>
</dbReference>
<name>A0A084WBG0_ANOSI</name>
<dbReference type="AlphaFoldDB" id="A0A084WBG0"/>
<dbReference type="InterPro" id="IPR018788">
    <property type="entry name" value="Proteasome_assmbl_chp_3"/>
</dbReference>
<reference evidence="2" key="2">
    <citation type="submission" date="2020-05" db="UniProtKB">
        <authorList>
            <consortium name="EnsemblMetazoa"/>
        </authorList>
    </citation>
    <scope>IDENTIFICATION</scope>
</reference>
<organism evidence="1">
    <name type="scientific">Anopheles sinensis</name>
    <name type="common">Mosquito</name>
    <dbReference type="NCBI Taxonomy" id="74873"/>
    <lineage>
        <taxon>Eukaryota</taxon>
        <taxon>Metazoa</taxon>
        <taxon>Ecdysozoa</taxon>
        <taxon>Arthropoda</taxon>
        <taxon>Hexapoda</taxon>
        <taxon>Insecta</taxon>
        <taxon>Pterygota</taxon>
        <taxon>Neoptera</taxon>
        <taxon>Endopterygota</taxon>
        <taxon>Diptera</taxon>
        <taxon>Nematocera</taxon>
        <taxon>Culicoidea</taxon>
        <taxon>Culicidae</taxon>
        <taxon>Anophelinae</taxon>
        <taxon>Anopheles</taxon>
    </lineage>
</organism>
<dbReference type="EnsemblMetazoa" id="ASIC015518-RA">
    <property type="protein sequence ID" value="ASIC015518-PA"/>
    <property type="gene ID" value="ASIC015518"/>
</dbReference>
<dbReference type="STRING" id="74873.A0A084WBG0"/>
<sequence>MTAATSPTAGTSDEPSAFDHIETIVIEGHPTDIVYHRFANKLFLLITQHQKMANVYTVRSHAHNDVSGEETPAAGGPGGTTNRIYTIKHTFGASSDEAEAAIRYLMNFIGQSEEIVITLGLKRIDKATLDQIGGQLRKIVLG</sequence>
<accession>A0A084WBG0</accession>
<dbReference type="InterPro" id="IPR053720">
    <property type="entry name" value="Psm_Assembly_Chaperone"/>
</dbReference>
<dbReference type="EMBL" id="ATLV01022351">
    <property type="status" value="NOT_ANNOTATED_CDS"/>
    <property type="molecule type" value="Genomic_DNA"/>
</dbReference>
<proteinExistence type="predicted"/>
<dbReference type="Pfam" id="PF10178">
    <property type="entry name" value="PAC3"/>
    <property type="match status" value="1"/>
</dbReference>